<dbReference type="AlphaFoldDB" id="A0A336M5B1"/>
<dbReference type="VEuPathDB" id="VectorBase:CSON010235"/>
<keyword evidence="1" id="KW-0472">Membrane</keyword>
<keyword evidence="1" id="KW-0812">Transmembrane</keyword>
<evidence type="ECO:0000313" key="2">
    <source>
        <dbReference type="EMBL" id="SSX24059.1"/>
    </source>
</evidence>
<dbReference type="SUPFAM" id="SSF51206">
    <property type="entry name" value="cAMP-binding domain-like"/>
    <property type="match status" value="1"/>
</dbReference>
<accession>A0A336M5B1</accession>
<name>A0A336M5B1_CULSO</name>
<dbReference type="Gene3D" id="2.60.120.10">
    <property type="entry name" value="Jelly Rolls"/>
    <property type="match status" value="1"/>
</dbReference>
<evidence type="ECO:0000256" key="1">
    <source>
        <dbReference type="SAM" id="Phobius"/>
    </source>
</evidence>
<reference evidence="2" key="1">
    <citation type="submission" date="2018-07" db="EMBL/GenBank/DDBJ databases">
        <authorList>
            <person name="Quirk P.G."/>
            <person name="Krulwich T.A."/>
        </authorList>
    </citation>
    <scope>NUCLEOTIDE SEQUENCE</scope>
</reference>
<organism evidence="2">
    <name type="scientific">Culicoides sonorensis</name>
    <name type="common">Biting midge</name>
    <dbReference type="NCBI Taxonomy" id="179676"/>
    <lineage>
        <taxon>Eukaryota</taxon>
        <taxon>Metazoa</taxon>
        <taxon>Ecdysozoa</taxon>
        <taxon>Arthropoda</taxon>
        <taxon>Hexapoda</taxon>
        <taxon>Insecta</taxon>
        <taxon>Pterygota</taxon>
        <taxon>Neoptera</taxon>
        <taxon>Endopterygota</taxon>
        <taxon>Diptera</taxon>
        <taxon>Nematocera</taxon>
        <taxon>Chironomoidea</taxon>
        <taxon>Ceratopogonidae</taxon>
        <taxon>Ceratopogoninae</taxon>
        <taxon>Culicoides</taxon>
        <taxon>Monoculicoides</taxon>
    </lineage>
</organism>
<gene>
    <name evidence="2" type="primary">CSON010235</name>
</gene>
<sequence length="92" mass="10781">MSTYIDPHFIKALSCEPNRRTLQDLQIIYYGLRSLIPSYRDSVLRALCKLVRYEKRQVNDVLYYTGEYSRCWYILLSGAVFISGSMFLPGSR</sequence>
<keyword evidence="1" id="KW-1133">Transmembrane helix</keyword>
<dbReference type="PANTHER" id="PTHR23011">
    <property type="entry name" value="CYCLIC NUCLEOTIDE-BINDING DOMAIN CONTAINING PROTEIN"/>
    <property type="match status" value="1"/>
</dbReference>
<protein>
    <submittedName>
        <fullName evidence="2">CSON010235 protein</fullName>
    </submittedName>
</protein>
<dbReference type="OMA" id="GEVASCW"/>
<proteinExistence type="predicted"/>
<feature type="transmembrane region" description="Helical" evidence="1">
    <location>
        <begin position="72"/>
        <end position="90"/>
    </location>
</feature>
<dbReference type="InterPro" id="IPR014710">
    <property type="entry name" value="RmlC-like_jellyroll"/>
</dbReference>
<dbReference type="InterPro" id="IPR018490">
    <property type="entry name" value="cNMP-bd_dom_sf"/>
</dbReference>
<dbReference type="PANTHER" id="PTHR23011:SF28">
    <property type="entry name" value="CYCLIC NUCLEOTIDE-BINDING DOMAIN CONTAINING PROTEIN"/>
    <property type="match status" value="1"/>
</dbReference>
<dbReference type="EMBL" id="UFQT01000411">
    <property type="protein sequence ID" value="SSX24059.1"/>
    <property type="molecule type" value="Genomic_DNA"/>
</dbReference>